<comment type="caution">
    <text evidence="4">The sequence shown here is derived from an EMBL/GenBank/DDBJ whole genome shotgun (WGS) entry which is preliminary data.</text>
</comment>
<dbReference type="GO" id="GO:0052689">
    <property type="term" value="F:carboxylic ester hydrolase activity"/>
    <property type="evidence" value="ECO:0007669"/>
    <property type="project" value="TreeGrafter"/>
</dbReference>
<dbReference type="Pfam" id="PF02230">
    <property type="entry name" value="Abhydrolase_2"/>
    <property type="match status" value="1"/>
</dbReference>
<dbReference type="GO" id="GO:0005737">
    <property type="term" value="C:cytoplasm"/>
    <property type="evidence" value="ECO:0007669"/>
    <property type="project" value="TreeGrafter"/>
</dbReference>
<evidence type="ECO:0000256" key="1">
    <source>
        <dbReference type="ARBA" id="ARBA00006499"/>
    </source>
</evidence>
<dbReference type="InterPro" id="IPR050565">
    <property type="entry name" value="LYPA1-2/EST-like"/>
</dbReference>
<dbReference type="PANTHER" id="PTHR10655:SF17">
    <property type="entry name" value="LYSOPHOSPHOLIPASE-LIKE PROTEIN 1"/>
    <property type="match status" value="1"/>
</dbReference>
<dbReference type="Gene3D" id="3.40.50.1820">
    <property type="entry name" value="alpha/beta hydrolase"/>
    <property type="match status" value="1"/>
</dbReference>
<dbReference type="PANTHER" id="PTHR10655">
    <property type="entry name" value="LYSOPHOSPHOLIPASE-RELATED"/>
    <property type="match status" value="1"/>
</dbReference>
<protein>
    <recommendedName>
        <fullName evidence="3">Phospholipase/carboxylesterase/thioesterase domain-containing protein</fullName>
    </recommendedName>
</protein>
<name>A0AAV1IA06_9CHLO</name>
<organism evidence="4 5">
    <name type="scientific">Coccomyxa viridis</name>
    <dbReference type="NCBI Taxonomy" id="1274662"/>
    <lineage>
        <taxon>Eukaryota</taxon>
        <taxon>Viridiplantae</taxon>
        <taxon>Chlorophyta</taxon>
        <taxon>core chlorophytes</taxon>
        <taxon>Trebouxiophyceae</taxon>
        <taxon>Trebouxiophyceae incertae sedis</taxon>
        <taxon>Coccomyxaceae</taxon>
        <taxon>Coccomyxa</taxon>
    </lineage>
</organism>
<gene>
    <name evidence="4" type="ORF">CVIRNUC_007403</name>
</gene>
<feature type="domain" description="Phospholipase/carboxylesterase/thioesterase" evidence="3">
    <location>
        <begin position="43"/>
        <end position="252"/>
    </location>
</feature>
<dbReference type="GO" id="GO:0008474">
    <property type="term" value="F:palmitoyl-(protein) hydrolase activity"/>
    <property type="evidence" value="ECO:0007669"/>
    <property type="project" value="TreeGrafter"/>
</dbReference>
<dbReference type="AlphaFoldDB" id="A0AAV1IA06"/>
<sequence>MRNLAFVYDRVIPSARSLSARRRLKRVIHQYNRTMATAFGPTVVEQPSTTHTATIIFLHGLGDTGAGISSVAQALRLPHILFKFPTAPRRPVSMNGGAVMPAWFDLDFSLTARRDNKGVEEAIAYLETQVQEEITKGIHPERIAIGGFSQGGHVSLKSLFRLKQPLAACIALSTWLEPGLDWEVSQPAVKQMRVFLGHGTADPLIPLPLANSTANLLRQKGFANLDFRTYSGVQHSIGPQELQDIRAFIQEVLPEQALKVPTRDEVDAMSVKELKGFLQSRSVDTRSMLEKSELRDRAKALL</sequence>
<keyword evidence="2" id="KW-0378">Hydrolase</keyword>
<evidence type="ECO:0000259" key="3">
    <source>
        <dbReference type="Pfam" id="PF02230"/>
    </source>
</evidence>
<comment type="similarity">
    <text evidence="1">Belongs to the AB hydrolase superfamily. AB hydrolase 2 family.</text>
</comment>
<dbReference type="SUPFAM" id="SSF53474">
    <property type="entry name" value="alpha/beta-Hydrolases"/>
    <property type="match status" value="1"/>
</dbReference>
<evidence type="ECO:0000313" key="4">
    <source>
        <dbReference type="EMBL" id="CAK0784199.1"/>
    </source>
</evidence>
<reference evidence="4 5" key="1">
    <citation type="submission" date="2023-10" db="EMBL/GenBank/DDBJ databases">
        <authorList>
            <person name="Maclean D."/>
            <person name="Macfadyen A."/>
        </authorList>
    </citation>
    <scope>NUCLEOTIDE SEQUENCE [LARGE SCALE GENOMIC DNA]</scope>
</reference>
<dbReference type="InterPro" id="IPR029058">
    <property type="entry name" value="AB_hydrolase_fold"/>
</dbReference>
<dbReference type="EMBL" id="CAUYUE010000010">
    <property type="protein sequence ID" value="CAK0784199.1"/>
    <property type="molecule type" value="Genomic_DNA"/>
</dbReference>
<keyword evidence="5" id="KW-1185">Reference proteome</keyword>
<evidence type="ECO:0000256" key="2">
    <source>
        <dbReference type="ARBA" id="ARBA00022801"/>
    </source>
</evidence>
<dbReference type="InterPro" id="IPR003140">
    <property type="entry name" value="PLipase/COase/thioEstase"/>
</dbReference>
<dbReference type="Proteomes" id="UP001314263">
    <property type="component" value="Unassembled WGS sequence"/>
</dbReference>
<evidence type="ECO:0000313" key="5">
    <source>
        <dbReference type="Proteomes" id="UP001314263"/>
    </source>
</evidence>
<proteinExistence type="inferred from homology"/>
<accession>A0AAV1IA06</accession>